<dbReference type="NCBIfam" id="TIGR00666">
    <property type="entry name" value="PBP4"/>
    <property type="match status" value="1"/>
</dbReference>
<keyword evidence="2" id="KW-0378">Hydrolase</keyword>
<dbReference type="GO" id="GO:0006508">
    <property type="term" value="P:proteolysis"/>
    <property type="evidence" value="ECO:0007669"/>
    <property type="project" value="InterPro"/>
</dbReference>
<evidence type="ECO:0000313" key="4">
    <source>
        <dbReference type="EMBL" id="SFJ41808.1"/>
    </source>
</evidence>
<dbReference type="GO" id="GO:0004185">
    <property type="term" value="F:serine-type carboxypeptidase activity"/>
    <property type="evidence" value="ECO:0007669"/>
    <property type="project" value="InterPro"/>
</dbReference>
<evidence type="ECO:0000256" key="1">
    <source>
        <dbReference type="ARBA" id="ARBA00006096"/>
    </source>
</evidence>
<comment type="similarity">
    <text evidence="1">Belongs to the peptidase S13 family.</text>
</comment>
<proteinExistence type="inferred from homology"/>
<dbReference type="InterPro" id="IPR000667">
    <property type="entry name" value="Peptidase_S13"/>
</dbReference>
<keyword evidence="3" id="KW-0732">Signal</keyword>
<keyword evidence="5" id="KW-1185">Reference proteome</keyword>
<feature type="signal peptide" evidence="3">
    <location>
        <begin position="1"/>
        <end position="22"/>
    </location>
</feature>
<dbReference type="EMBL" id="FORA01000003">
    <property type="protein sequence ID" value="SFJ41808.1"/>
    <property type="molecule type" value="Genomic_DNA"/>
</dbReference>
<protein>
    <submittedName>
        <fullName evidence="4">D-alanyl-D-alanine carboxypeptidase / D-alanyl-D-alanine-endopeptidase (Penicillin-binding protein 4)</fullName>
    </submittedName>
</protein>
<dbReference type="AlphaFoldDB" id="A0A1I3R645"/>
<dbReference type="Proteomes" id="UP000199110">
    <property type="component" value="Unassembled WGS sequence"/>
</dbReference>
<dbReference type="SUPFAM" id="SSF56601">
    <property type="entry name" value="beta-lactamase/transpeptidase-like"/>
    <property type="match status" value="1"/>
</dbReference>
<dbReference type="RefSeq" id="WP_092781901.1">
    <property type="nucleotide sequence ID" value="NZ_FORA01000003.1"/>
</dbReference>
<organism evidence="4 5">
    <name type="scientific">Jannaschia pohangensis</name>
    <dbReference type="NCBI Taxonomy" id="390807"/>
    <lineage>
        <taxon>Bacteria</taxon>
        <taxon>Pseudomonadati</taxon>
        <taxon>Pseudomonadota</taxon>
        <taxon>Alphaproteobacteria</taxon>
        <taxon>Rhodobacterales</taxon>
        <taxon>Roseobacteraceae</taxon>
        <taxon>Jannaschia</taxon>
    </lineage>
</organism>
<dbReference type="PRINTS" id="PR00922">
    <property type="entry name" value="DADACBPTASE3"/>
</dbReference>
<dbReference type="PANTHER" id="PTHR30023">
    <property type="entry name" value="D-ALANYL-D-ALANINE CARBOXYPEPTIDASE"/>
    <property type="match status" value="1"/>
</dbReference>
<dbReference type="Pfam" id="PF02113">
    <property type="entry name" value="Peptidase_S13"/>
    <property type="match status" value="1"/>
</dbReference>
<sequence>MQRRFFLTGALTTAALPACANAPETSARPTLKPADALARSAPAADRLVGEAQLGGHVGFVVADARTGEVLETYNPIRPMPPASVAKAVTGLYGLETLGVGYRFDTRLVATGPIQNGRLEGDLVLVGGGDPALDSDGLHDLAGQAKAAGLREVAGRLLVDGGALPAIDRIDATQPDHVGYNPAVGGLNLNFNRVHFSWQRSGNSYQTAMDARTDRFRPEVASARMRVADRSLPVYSYAREGDVDAWTVARGQLGNAGSRWLPVRNPALYAGDVLRTMLRSNGITAPAAQAGTGQGTTIAVGRSATLDSVVKSMLKFSTNLVAEVIGLTATAKLSGRPGSLNASADTMSAWVGQRTGARRPDFDDHSGLNGTTRISANDMVQLLTAPGAMGRLRPLLKELTLEGPPRQPVQAKTGTLNFVSGLAGYFDARSGRSLAFATFAADTDRRDRLSVAEREQPQGGAAWGRRARSLQFDLIERWAAVHT</sequence>
<evidence type="ECO:0000313" key="5">
    <source>
        <dbReference type="Proteomes" id="UP000199110"/>
    </source>
</evidence>
<keyword evidence="4" id="KW-0121">Carboxypeptidase</keyword>
<evidence type="ECO:0000256" key="3">
    <source>
        <dbReference type="SAM" id="SignalP"/>
    </source>
</evidence>
<name>A0A1I3R645_9RHOB</name>
<feature type="chain" id="PRO_5011538362" evidence="3">
    <location>
        <begin position="23"/>
        <end position="482"/>
    </location>
</feature>
<evidence type="ECO:0000256" key="2">
    <source>
        <dbReference type="ARBA" id="ARBA00022801"/>
    </source>
</evidence>
<keyword evidence="4" id="KW-0645">Protease</keyword>
<dbReference type="STRING" id="390807.SAMN04488095_2804"/>
<dbReference type="GO" id="GO:0000270">
    <property type="term" value="P:peptidoglycan metabolic process"/>
    <property type="evidence" value="ECO:0007669"/>
    <property type="project" value="TreeGrafter"/>
</dbReference>
<reference evidence="4 5" key="1">
    <citation type="submission" date="2016-10" db="EMBL/GenBank/DDBJ databases">
        <authorList>
            <person name="de Groot N.N."/>
        </authorList>
    </citation>
    <scope>NUCLEOTIDE SEQUENCE [LARGE SCALE GENOMIC DNA]</scope>
    <source>
        <strain evidence="4 5">DSM 19073</strain>
    </source>
</reference>
<gene>
    <name evidence="4" type="ORF">SAMN04488095_2804</name>
</gene>
<dbReference type="InterPro" id="IPR012338">
    <property type="entry name" value="Beta-lactam/transpept-like"/>
</dbReference>
<dbReference type="PANTHER" id="PTHR30023:SF0">
    <property type="entry name" value="PENICILLIN-SENSITIVE CARBOXYPEPTIDASE A"/>
    <property type="match status" value="1"/>
</dbReference>
<accession>A0A1I3R645</accession>
<dbReference type="Gene3D" id="3.50.80.20">
    <property type="entry name" value="D-Ala-D-Ala carboxypeptidase C, peptidase S13"/>
    <property type="match status" value="1"/>
</dbReference>
<dbReference type="OrthoDB" id="5372081at2"/>
<dbReference type="Gene3D" id="3.40.710.10">
    <property type="entry name" value="DD-peptidase/beta-lactamase superfamily"/>
    <property type="match status" value="2"/>
</dbReference>